<dbReference type="SUPFAM" id="SSF58104">
    <property type="entry name" value="Methyl-accepting chemotaxis protein (MCP) signaling domain"/>
    <property type="match status" value="1"/>
</dbReference>
<dbReference type="OrthoDB" id="8667074at2"/>
<dbReference type="InterPro" id="IPR003660">
    <property type="entry name" value="HAMP_dom"/>
</dbReference>
<keyword evidence="1 6" id="KW-0812">Transmembrane</keyword>
<dbReference type="GO" id="GO:0007165">
    <property type="term" value="P:signal transduction"/>
    <property type="evidence" value="ECO:0007669"/>
    <property type="project" value="UniProtKB-KW"/>
</dbReference>
<proteinExistence type="inferred from homology"/>
<dbReference type="SMART" id="SM00304">
    <property type="entry name" value="HAMP"/>
    <property type="match status" value="1"/>
</dbReference>
<dbReference type="GO" id="GO:0004888">
    <property type="term" value="F:transmembrane signaling receptor activity"/>
    <property type="evidence" value="ECO:0007669"/>
    <property type="project" value="InterPro"/>
</dbReference>
<dbReference type="InterPro" id="IPR004089">
    <property type="entry name" value="MCPsignal_dom"/>
</dbReference>
<evidence type="ECO:0000256" key="6">
    <source>
        <dbReference type="SAM" id="Phobius"/>
    </source>
</evidence>
<evidence type="ECO:0000313" key="10">
    <source>
        <dbReference type="Proteomes" id="UP000198520"/>
    </source>
</evidence>
<evidence type="ECO:0000256" key="4">
    <source>
        <dbReference type="ARBA" id="ARBA00029447"/>
    </source>
</evidence>
<feature type="domain" description="HAMP" evidence="8">
    <location>
        <begin position="214"/>
        <end position="266"/>
    </location>
</feature>
<dbReference type="GO" id="GO:0016020">
    <property type="term" value="C:membrane"/>
    <property type="evidence" value="ECO:0007669"/>
    <property type="project" value="InterPro"/>
</dbReference>
<dbReference type="RefSeq" id="WP_093377747.1">
    <property type="nucleotide sequence ID" value="NZ_BNAN01000003.1"/>
</dbReference>
<dbReference type="Pfam" id="PF00015">
    <property type="entry name" value="MCPsignal"/>
    <property type="match status" value="1"/>
</dbReference>
<dbReference type="PANTHER" id="PTHR32089:SF112">
    <property type="entry name" value="LYSOZYME-LIKE PROTEIN-RELATED"/>
    <property type="match status" value="1"/>
</dbReference>
<dbReference type="SMART" id="SM00283">
    <property type="entry name" value="MA"/>
    <property type="match status" value="1"/>
</dbReference>
<dbReference type="Pfam" id="PF00672">
    <property type="entry name" value="HAMP"/>
    <property type="match status" value="1"/>
</dbReference>
<keyword evidence="6" id="KW-0472">Membrane</keyword>
<gene>
    <name evidence="9" type="ORF">SAMN04488035_1867</name>
</gene>
<sequence length="529" mass="54669">MNTSWFWNRPVGVKILAAAFVLLGVFALVGGSGAVALVRAESNMKELNVLTGELKTSLGDLRAAVETSNLLVRRAAGATDEGARAQYLTSSDWNDRDVARLIESVSSYGQSDTQQWRDFVARWNAWTTYRDAVLRPLAEAGDAVGVEAAMGADVAADPDRTGRALVLAQAQIDVQVGQLLAAAQQEIRTMIVVLAVGFVVGTAVSLALTGLVVRRITRDVAAVRTSLEVLATGDLTHDVTASSEDELGQMAHAYNTAQEQLRDVLTHVVENARVVAASAEQLSGANTHVSSVAEETSAQAGVVAAAAEEVSRNVQSAAAGAEEMGASIREIAQNAAEAARVAAQAVQISGATAVTIGALGASSQEIGNVVKAITSIAEQTNLLALNATIEAARAGEAGKGFAVVASEVKDLAGESARAAEDIARRIADVQSQTASAVHAIEQITEVISSINDFQMTIASAVEEQTATTNEMSRSVAQAADGSGDIATNITGVAESAQSSSATVTQMSDAVAELVAVADGLRQKVSTFTI</sequence>
<dbReference type="CDD" id="cd06225">
    <property type="entry name" value="HAMP"/>
    <property type="match status" value="1"/>
</dbReference>
<dbReference type="PROSITE" id="PS50111">
    <property type="entry name" value="CHEMOTAXIS_TRANSDUC_2"/>
    <property type="match status" value="1"/>
</dbReference>
<dbReference type="Gene3D" id="1.10.287.950">
    <property type="entry name" value="Methyl-accepting chemotaxis protein"/>
    <property type="match status" value="1"/>
</dbReference>
<keyword evidence="2 6" id="KW-1133">Transmembrane helix</keyword>
<dbReference type="AlphaFoldDB" id="A0A1I2GPQ8"/>
<feature type="domain" description="Methyl-accepting transducer" evidence="7">
    <location>
        <begin position="271"/>
        <end position="514"/>
    </location>
</feature>
<evidence type="ECO:0000259" key="7">
    <source>
        <dbReference type="PROSITE" id="PS50111"/>
    </source>
</evidence>
<dbReference type="STRING" id="285351.SAMN04488035_1867"/>
<keyword evidence="3 5" id="KW-0807">Transducer</keyword>
<dbReference type="PROSITE" id="PS50885">
    <property type="entry name" value="HAMP"/>
    <property type="match status" value="1"/>
</dbReference>
<reference evidence="10" key="1">
    <citation type="submission" date="2016-10" db="EMBL/GenBank/DDBJ databases">
        <authorList>
            <person name="Varghese N."/>
            <person name="Submissions S."/>
        </authorList>
    </citation>
    <scope>NUCLEOTIDE SEQUENCE [LARGE SCALE GENOMIC DNA]</scope>
    <source>
        <strain evidence="10">DSM 19083</strain>
    </source>
</reference>
<accession>A0A1I2GPQ8</accession>
<dbReference type="InterPro" id="IPR004090">
    <property type="entry name" value="Chemotax_Me-accpt_rcpt"/>
</dbReference>
<evidence type="ECO:0000256" key="5">
    <source>
        <dbReference type="PROSITE-ProRule" id="PRU00284"/>
    </source>
</evidence>
<evidence type="ECO:0000256" key="1">
    <source>
        <dbReference type="ARBA" id="ARBA00022692"/>
    </source>
</evidence>
<comment type="similarity">
    <text evidence="4">Belongs to the methyl-accepting chemotaxis (MCP) protein family.</text>
</comment>
<dbReference type="GO" id="GO:0006935">
    <property type="term" value="P:chemotaxis"/>
    <property type="evidence" value="ECO:0007669"/>
    <property type="project" value="InterPro"/>
</dbReference>
<evidence type="ECO:0000256" key="3">
    <source>
        <dbReference type="ARBA" id="ARBA00023224"/>
    </source>
</evidence>
<evidence type="ECO:0000313" key="9">
    <source>
        <dbReference type="EMBL" id="SFF18656.1"/>
    </source>
</evidence>
<dbReference type="Proteomes" id="UP000198520">
    <property type="component" value="Unassembled WGS sequence"/>
</dbReference>
<protein>
    <submittedName>
        <fullName evidence="9">Methyl-accepting chemotaxis sensory transducer with TarH sensor</fullName>
    </submittedName>
</protein>
<name>A0A1I2GPQ8_9MICO</name>
<evidence type="ECO:0000256" key="2">
    <source>
        <dbReference type="ARBA" id="ARBA00022989"/>
    </source>
</evidence>
<evidence type="ECO:0000259" key="8">
    <source>
        <dbReference type="PROSITE" id="PS50885"/>
    </source>
</evidence>
<organism evidence="9 10">
    <name type="scientific">Flavimobilis marinus</name>
    <dbReference type="NCBI Taxonomy" id="285351"/>
    <lineage>
        <taxon>Bacteria</taxon>
        <taxon>Bacillati</taxon>
        <taxon>Actinomycetota</taxon>
        <taxon>Actinomycetes</taxon>
        <taxon>Micrococcales</taxon>
        <taxon>Jonesiaceae</taxon>
        <taxon>Flavimobilis</taxon>
    </lineage>
</organism>
<dbReference type="PRINTS" id="PR00260">
    <property type="entry name" value="CHEMTRNSDUCR"/>
</dbReference>
<dbReference type="PANTHER" id="PTHR32089">
    <property type="entry name" value="METHYL-ACCEPTING CHEMOTAXIS PROTEIN MCPB"/>
    <property type="match status" value="1"/>
</dbReference>
<dbReference type="EMBL" id="FONZ01000003">
    <property type="protein sequence ID" value="SFF18656.1"/>
    <property type="molecule type" value="Genomic_DNA"/>
</dbReference>
<keyword evidence="10" id="KW-1185">Reference proteome</keyword>
<feature type="transmembrane region" description="Helical" evidence="6">
    <location>
        <begin position="190"/>
        <end position="213"/>
    </location>
</feature>